<evidence type="ECO:0000313" key="1">
    <source>
        <dbReference type="EMBL" id="GLY82018.1"/>
    </source>
</evidence>
<comment type="caution">
    <text evidence="1">The sequence shown here is derived from an EMBL/GenBank/DDBJ whole genome shotgun (WGS) entry which is preliminary data.</text>
</comment>
<gene>
    <name evidence="1" type="ORF">Airi01_102850</name>
</gene>
<dbReference type="Proteomes" id="UP001165135">
    <property type="component" value="Unassembled WGS sequence"/>
</dbReference>
<organism evidence="1 2">
    <name type="scientific">Actinoallomurus iriomotensis</name>
    <dbReference type="NCBI Taxonomy" id="478107"/>
    <lineage>
        <taxon>Bacteria</taxon>
        <taxon>Bacillati</taxon>
        <taxon>Actinomycetota</taxon>
        <taxon>Actinomycetes</taxon>
        <taxon>Streptosporangiales</taxon>
        <taxon>Thermomonosporaceae</taxon>
        <taxon>Actinoallomurus</taxon>
    </lineage>
</organism>
<accession>A0A9W6RUP5</accession>
<dbReference type="RefSeq" id="WP_285637305.1">
    <property type="nucleotide sequence ID" value="NZ_BSTJ01000027.1"/>
</dbReference>
<protein>
    <submittedName>
        <fullName evidence="1">Uncharacterized protein</fullName>
    </submittedName>
</protein>
<reference evidence="1" key="1">
    <citation type="submission" date="2023-03" db="EMBL/GenBank/DDBJ databases">
        <title>Actinoallomurus iriomotensis NBRC 103681.</title>
        <authorList>
            <person name="Ichikawa N."/>
            <person name="Sato H."/>
            <person name="Tonouchi N."/>
        </authorList>
    </citation>
    <scope>NUCLEOTIDE SEQUENCE</scope>
    <source>
        <strain evidence="1">NBRC 103681</strain>
    </source>
</reference>
<dbReference type="EMBL" id="BSTJ01000027">
    <property type="protein sequence ID" value="GLY82018.1"/>
    <property type="molecule type" value="Genomic_DNA"/>
</dbReference>
<name>A0A9W6RUP5_9ACTN</name>
<evidence type="ECO:0000313" key="2">
    <source>
        <dbReference type="Proteomes" id="UP001165135"/>
    </source>
</evidence>
<sequence length="56" mass="5864">MFAQPKKWPRYVAGAIVVVFVFKNPAAAAQLVNHLGGLITQGATALSQFASALHVG</sequence>
<dbReference type="AlphaFoldDB" id="A0A9W6RUP5"/>
<proteinExistence type="predicted"/>